<evidence type="ECO:0000313" key="3">
    <source>
        <dbReference type="Proteomes" id="UP001520654"/>
    </source>
</evidence>
<name>A0ABS8DXE8_9ACTN</name>
<keyword evidence="3" id="KW-1185">Reference proteome</keyword>
<proteinExistence type="predicted"/>
<evidence type="ECO:0000313" key="2">
    <source>
        <dbReference type="EMBL" id="MCC0093430.1"/>
    </source>
</evidence>
<gene>
    <name evidence="2" type="ORF">K7B10_01175</name>
</gene>
<protein>
    <submittedName>
        <fullName evidence="2">Uncharacterized protein</fullName>
    </submittedName>
</protein>
<dbReference type="EMBL" id="JAINUL010000001">
    <property type="protein sequence ID" value="MCC0093430.1"/>
    <property type="molecule type" value="Genomic_DNA"/>
</dbReference>
<feature type="compositionally biased region" description="Low complexity" evidence="1">
    <location>
        <begin position="64"/>
        <end position="79"/>
    </location>
</feature>
<evidence type="ECO:0000256" key="1">
    <source>
        <dbReference type="SAM" id="MobiDB-lite"/>
    </source>
</evidence>
<feature type="region of interest" description="Disordered" evidence="1">
    <location>
        <begin position="53"/>
        <end position="79"/>
    </location>
</feature>
<reference evidence="2 3" key="1">
    <citation type="submission" date="2021-08" db="EMBL/GenBank/DDBJ databases">
        <title>Genomic Architecture of Streptomyces flavotricini NGL1 and Streptomyces erythrochromogenes HMS4 With Differential Plant Beneficial attributes and laccase production capabilities.</title>
        <authorList>
            <person name="Salwan R."/>
            <person name="Kaur R."/>
            <person name="Sharma V."/>
        </authorList>
    </citation>
    <scope>NUCLEOTIDE SEQUENCE [LARGE SCALE GENOMIC DNA]</scope>
    <source>
        <strain evidence="2 3">NGL1</strain>
    </source>
</reference>
<dbReference type="Proteomes" id="UP001520654">
    <property type="component" value="Unassembled WGS sequence"/>
</dbReference>
<sequence>MRETVEAIVRAVGAGDDVLIGRLLNRFTQVADFDALVHLRTRLYTALRATTGTRPNGTIPAAPGGRSSLRGSSRVRVFG</sequence>
<accession>A0ABS8DXE8</accession>
<comment type="caution">
    <text evidence="2">The sequence shown here is derived from an EMBL/GenBank/DDBJ whole genome shotgun (WGS) entry which is preliminary data.</text>
</comment>
<organism evidence="2 3">
    <name type="scientific">Streptomyces flavotricini</name>
    <dbReference type="NCBI Taxonomy" id="66888"/>
    <lineage>
        <taxon>Bacteria</taxon>
        <taxon>Bacillati</taxon>
        <taxon>Actinomycetota</taxon>
        <taxon>Actinomycetes</taxon>
        <taxon>Kitasatosporales</taxon>
        <taxon>Streptomycetaceae</taxon>
        <taxon>Streptomyces</taxon>
    </lineage>
</organism>